<dbReference type="SUPFAM" id="SSF48452">
    <property type="entry name" value="TPR-like"/>
    <property type="match status" value="1"/>
</dbReference>
<feature type="coiled-coil region" evidence="4">
    <location>
        <begin position="83"/>
        <end position="140"/>
    </location>
</feature>
<dbReference type="SMART" id="SM00028">
    <property type="entry name" value="TPR"/>
    <property type="match status" value="3"/>
</dbReference>
<protein>
    <submittedName>
        <fullName evidence="5">Uncharacterized protein</fullName>
    </submittedName>
</protein>
<dbReference type="InterPro" id="IPR011990">
    <property type="entry name" value="TPR-like_helical_dom_sf"/>
</dbReference>
<dbReference type="Proteomes" id="UP001497453">
    <property type="component" value="Chromosome 1"/>
</dbReference>
<name>A0ABP1CLR1_9APHY</name>
<accession>A0ABP1CLR1</accession>
<feature type="repeat" description="TPR" evidence="3">
    <location>
        <begin position="77"/>
        <end position="110"/>
    </location>
</feature>
<evidence type="ECO:0000256" key="2">
    <source>
        <dbReference type="ARBA" id="ARBA00022803"/>
    </source>
</evidence>
<dbReference type="PANTHER" id="PTHR45831">
    <property type="entry name" value="LD24721P"/>
    <property type="match status" value="1"/>
</dbReference>
<keyword evidence="2 3" id="KW-0802">TPR repeat</keyword>
<dbReference type="EMBL" id="OZ037944">
    <property type="protein sequence ID" value="CAL1696600.1"/>
    <property type="molecule type" value="Genomic_DNA"/>
</dbReference>
<evidence type="ECO:0000256" key="1">
    <source>
        <dbReference type="ARBA" id="ARBA00022737"/>
    </source>
</evidence>
<reference evidence="6" key="1">
    <citation type="submission" date="2024-04" db="EMBL/GenBank/DDBJ databases">
        <authorList>
            <person name="Shaw F."/>
            <person name="Minotto A."/>
        </authorList>
    </citation>
    <scope>NUCLEOTIDE SEQUENCE [LARGE SCALE GENOMIC DNA]</scope>
</reference>
<dbReference type="InterPro" id="IPR047150">
    <property type="entry name" value="SGT"/>
</dbReference>
<organism evidence="5 6">
    <name type="scientific">Somion occarium</name>
    <dbReference type="NCBI Taxonomy" id="3059160"/>
    <lineage>
        <taxon>Eukaryota</taxon>
        <taxon>Fungi</taxon>
        <taxon>Dikarya</taxon>
        <taxon>Basidiomycota</taxon>
        <taxon>Agaricomycotina</taxon>
        <taxon>Agaricomycetes</taxon>
        <taxon>Polyporales</taxon>
        <taxon>Cerrenaceae</taxon>
        <taxon>Somion</taxon>
    </lineage>
</organism>
<evidence type="ECO:0000313" key="6">
    <source>
        <dbReference type="Proteomes" id="UP001497453"/>
    </source>
</evidence>
<evidence type="ECO:0000313" key="5">
    <source>
        <dbReference type="EMBL" id="CAL1696600.1"/>
    </source>
</evidence>
<keyword evidence="1" id="KW-0677">Repeat</keyword>
<dbReference type="InterPro" id="IPR019734">
    <property type="entry name" value="TPR_rpt"/>
</dbReference>
<sequence length="550" mass="61954">MSEKSQAFAAKLKNEGNVLFTKKRYANAYTKYSEAIVQDEQNAVLFANRAACSLHLGKYLDASMDSHKAVSLDPSYSKAWARLAKAEAALGEYEESAKHWEKALSTLPTENLTPAELRQKQEFTAELKIMREKVKALKQGETAASLSGVIPDQAPFRRALTMESELRSRSTEKQGSSRIDIAWVLLEAYKDFSNGINNMKALNQQASGPTTFTVGHLGPLTDITNGILRDYRVFHIEDPNFLDVYNKQVIFEAQKWGALTEGGPEHITSEMLKLQQSDGWNVVRPALSTTMRAYFMRGFLEGRLKRNHEAEYEFLERVLEILHWGNTGPWKSVSTKDKGVIFEKTFIRGIRVLHMEACMNVYAKGPGPNGASLIKKMSAEAKGVLRELESAEEEIAGKTLDPGFVSSFYIYPRGYAHAMIGFCNLQMVSLVERTVEAIEPRLRQAAKSYLEAADHFPIDDENHVWFLNSAITSLWRCGTPIKDTLPIMERIRLAIPEMKKIWEHSAMSQSGRDQALQRVLWAEEDVLEGLASGYLSFSPPCEEKAWDRGH</sequence>
<dbReference type="Gene3D" id="1.25.40.10">
    <property type="entry name" value="Tetratricopeptide repeat domain"/>
    <property type="match status" value="1"/>
</dbReference>
<dbReference type="PANTHER" id="PTHR45831:SF2">
    <property type="entry name" value="LD24721P"/>
    <property type="match status" value="1"/>
</dbReference>
<gene>
    <name evidence="5" type="ORF">GFSPODELE1_LOCUS1265</name>
</gene>
<evidence type="ECO:0000256" key="4">
    <source>
        <dbReference type="SAM" id="Coils"/>
    </source>
</evidence>
<keyword evidence="6" id="KW-1185">Reference proteome</keyword>
<evidence type="ECO:0000256" key="3">
    <source>
        <dbReference type="PROSITE-ProRule" id="PRU00339"/>
    </source>
</evidence>
<proteinExistence type="predicted"/>
<keyword evidence="4" id="KW-0175">Coiled coil</keyword>
<dbReference type="PROSITE" id="PS50005">
    <property type="entry name" value="TPR"/>
    <property type="match status" value="1"/>
</dbReference>